<evidence type="ECO:0000256" key="1">
    <source>
        <dbReference type="SAM" id="Phobius"/>
    </source>
</evidence>
<proteinExistence type="predicted"/>
<evidence type="ECO:0000313" key="3">
    <source>
        <dbReference type="Proteomes" id="UP000481153"/>
    </source>
</evidence>
<dbReference type="EMBL" id="VJMJ01000137">
    <property type="protein sequence ID" value="KAF0732024.1"/>
    <property type="molecule type" value="Genomic_DNA"/>
</dbReference>
<evidence type="ECO:0000313" key="2">
    <source>
        <dbReference type="EMBL" id="KAF0732024.1"/>
    </source>
</evidence>
<dbReference type="VEuPathDB" id="FungiDB:AeMF1_016383"/>
<protein>
    <submittedName>
        <fullName evidence="2">Uncharacterized protein</fullName>
    </submittedName>
</protein>
<accession>A0A6G0WX05</accession>
<keyword evidence="1" id="KW-1133">Transmembrane helix</keyword>
<name>A0A6G0WX05_9STRA</name>
<dbReference type="AlphaFoldDB" id="A0A6G0WX05"/>
<reference evidence="2 3" key="1">
    <citation type="submission" date="2019-07" db="EMBL/GenBank/DDBJ databases">
        <title>Genomics analysis of Aphanomyces spp. identifies a new class of oomycete effector associated with host adaptation.</title>
        <authorList>
            <person name="Gaulin E."/>
        </authorList>
    </citation>
    <scope>NUCLEOTIDE SEQUENCE [LARGE SCALE GENOMIC DNA]</scope>
    <source>
        <strain evidence="2 3">ATCC 201684</strain>
    </source>
</reference>
<keyword evidence="1" id="KW-0812">Transmembrane</keyword>
<sequence>MIDRHDLIPKHSPISMNSSTALRLLPILSTTAAALVFTICTRHVRTTRLSSLRPANLIARFLDVPNQYVDVYETTLSRPTTVQEFARAFFESPVFQVERRVLKLAGAGEVTDEAIQALNFEPGDAVATFQVVENAPGEILLCWSDKETVNGHSWLALTENGTTVLFGSTIRNDSLFVRLATPLHCMYAKIVLASARYELEKSLKE</sequence>
<keyword evidence="3" id="KW-1185">Reference proteome</keyword>
<gene>
    <name evidence="2" type="ORF">Ae201684_010677</name>
</gene>
<dbReference type="Proteomes" id="UP000481153">
    <property type="component" value="Unassembled WGS sequence"/>
</dbReference>
<comment type="caution">
    <text evidence="2">The sequence shown here is derived from an EMBL/GenBank/DDBJ whole genome shotgun (WGS) entry which is preliminary data.</text>
</comment>
<feature type="transmembrane region" description="Helical" evidence="1">
    <location>
        <begin position="20"/>
        <end position="40"/>
    </location>
</feature>
<organism evidence="2 3">
    <name type="scientific">Aphanomyces euteiches</name>
    <dbReference type="NCBI Taxonomy" id="100861"/>
    <lineage>
        <taxon>Eukaryota</taxon>
        <taxon>Sar</taxon>
        <taxon>Stramenopiles</taxon>
        <taxon>Oomycota</taxon>
        <taxon>Saprolegniomycetes</taxon>
        <taxon>Saprolegniales</taxon>
        <taxon>Verrucalvaceae</taxon>
        <taxon>Aphanomyces</taxon>
    </lineage>
</organism>
<keyword evidence="1" id="KW-0472">Membrane</keyword>